<organism evidence="3 4">
    <name type="scientific">Drosophila navojoa</name>
    <name type="common">Fruit fly</name>
    <dbReference type="NCBI Taxonomy" id="7232"/>
    <lineage>
        <taxon>Eukaryota</taxon>
        <taxon>Metazoa</taxon>
        <taxon>Ecdysozoa</taxon>
        <taxon>Arthropoda</taxon>
        <taxon>Hexapoda</taxon>
        <taxon>Insecta</taxon>
        <taxon>Pterygota</taxon>
        <taxon>Neoptera</taxon>
        <taxon>Endopterygota</taxon>
        <taxon>Diptera</taxon>
        <taxon>Brachycera</taxon>
        <taxon>Muscomorpha</taxon>
        <taxon>Ephydroidea</taxon>
        <taxon>Drosophilidae</taxon>
        <taxon>Drosophila</taxon>
    </lineage>
</organism>
<feature type="compositionally biased region" description="Polar residues" evidence="1">
    <location>
        <begin position="110"/>
        <end position="121"/>
    </location>
</feature>
<keyword evidence="4" id="KW-1185">Reference proteome</keyword>
<protein>
    <submittedName>
        <fullName evidence="3">Uncharacterized protein</fullName>
    </submittedName>
</protein>
<feature type="compositionally biased region" description="Basic and acidic residues" evidence="1">
    <location>
        <begin position="80"/>
        <end position="109"/>
    </location>
</feature>
<feature type="region of interest" description="Disordered" evidence="1">
    <location>
        <begin position="27"/>
        <end position="121"/>
    </location>
</feature>
<dbReference type="EMBL" id="LSRL02000173">
    <property type="protein sequence ID" value="TDG43161.1"/>
    <property type="molecule type" value="Genomic_DNA"/>
</dbReference>
<feature type="chain" id="PRO_5019818549" evidence="2">
    <location>
        <begin position="25"/>
        <end position="121"/>
    </location>
</feature>
<feature type="compositionally biased region" description="Polar residues" evidence="1">
    <location>
        <begin position="66"/>
        <end position="78"/>
    </location>
</feature>
<proteinExistence type="predicted"/>
<comment type="caution">
    <text evidence="3">The sequence shown here is derived from an EMBL/GenBank/DDBJ whole genome shotgun (WGS) entry which is preliminary data.</text>
</comment>
<sequence>MRILTLILGCAFLAICLIPTDISCESTAAPGGSTAAPGGSTAAPGGSTAAPGGATSAPGGAGATTVSNSGSETTTSAAEAQKEESPKAPARPKEKGSIDAKEKKPEQRCKQGQTIRKSGLS</sequence>
<evidence type="ECO:0000256" key="2">
    <source>
        <dbReference type="SAM" id="SignalP"/>
    </source>
</evidence>
<reference evidence="3 4" key="1">
    <citation type="journal article" date="2019" name="J. Hered.">
        <title>An Improved Genome Assembly for Drosophila navojoa, the Basal Species in the mojavensis Cluster.</title>
        <authorList>
            <person name="Vanderlinde T."/>
            <person name="Dupim E.G."/>
            <person name="Nazario-Yepiz N.O."/>
            <person name="Carvalho A.B."/>
        </authorList>
    </citation>
    <scope>NUCLEOTIDE SEQUENCE [LARGE SCALE GENOMIC DNA]</scope>
    <source>
        <strain evidence="3">Navoj_Jal97</strain>
        <tissue evidence="3">Whole organism</tissue>
    </source>
</reference>
<keyword evidence="2" id="KW-0732">Signal</keyword>
<evidence type="ECO:0000256" key="1">
    <source>
        <dbReference type="SAM" id="MobiDB-lite"/>
    </source>
</evidence>
<dbReference type="Proteomes" id="UP000295192">
    <property type="component" value="Unassembled WGS sequence"/>
</dbReference>
<feature type="signal peptide" evidence="2">
    <location>
        <begin position="1"/>
        <end position="24"/>
    </location>
</feature>
<feature type="compositionally biased region" description="Low complexity" evidence="1">
    <location>
        <begin position="27"/>
        <end position="58"/>
    </location>
</feature>
<name>A0A484B5N8_DRONA</name>
<gene>
    <name evidence="3" type="ORF">AWZ03_010426</name>
</gene>
<dbReference type="AlphaFoldDB" id="A0A484B5N8"/>
<accession>A0A484B5N8</accession>
<evidence type="ECO:0000313" key="4">
    <source>
        <dbReference type="Proteomes" id="UP000295192"/>
    </source>
</evidence>
<evidence type="ECO:0000313" key="3">
    <source>
        <dbReference type="EMBL" id="TDG43161.1"/>
    </source>
</evidence>